<evidence type="ECO:0000313" key="8">
    <source>
        <dbReference type="Proteomes" id="UP000319148"/>
    </source>
</evidence>
<evidence type="ECO:0000256" key="1">
    <source>
        <dbReference type="ARBA" id="ARBA00009437"/>
    </source>
</evidence>
<feature type="domain" description="HTH lysR-type" evidence="6">
    <location>
        <begin position="13"/>
        <end position="70"/>
    </location>
</feature>
<reference evidence="8" key="1">
    <citation type="submission" date="2019-06" db="EMBL/GenBank/DDBJ databases">
        <title>The complete genome of Emcibacter congregatus ZYLT.</title>
        <authorList>
            <person name="Zhao Z."/>
        </authorList>
    </citation>
    <scope>NUCLEOTIDE SEQUENCE [LARGE SCALE GENOMIC DNA]</scope>
    <source>
        <strain evidence="8">MCCC 1A06723</strain>
    </source>
</reference>
<keyword evidence="4" id="KW-0804">Transcription</keyword>
<sequence length="426" mass="47625">MKELPKKPAKSIPNLRHIRAFGFLAEGKTLTATADEIGLSQPAVTQGLSNLEKYFDADLCLRQRNGTFLTDSGEILKKRVRRVFELLSEAISELPGLDRKERVRVERTITSSQLQALIAITEYSSFSAGARATGIAVPTIHRAARDLERVVGQTFFEQTSFGVRPTKIAARFAGKVQLAFSELDQARSEIATLQGTGTGNITVGAMPLARSHLAPQAISLFCRENRGYRVSIVEGPFETLLHDLKRGAIDFLIGAARRDLTAQGVVQTHLFDDPLSLLMRPEHPLAQVPDLTVDQLRKYPWVAPRIDSPLRQHFDAMFEEEGLNPPDDIVECNSLSASRVMLMDDDRLMLLSDAQARYELQTGLLLSRHLANREETERPIMLFTREDWHPTFAQQKLVDIIRRLALEEPQKETRPPGGGSREPQST</sequence>
<dbReference type="PANTHER" id="PTHR30126">
    <property type="entry name" value="HTH-TYPE TRANSCRIPTIONAL REGULATOR"/>
    <property type="match status" value="1"/>
</dbReference>
<dbReference type="SUPFAM" id="SSF53850">
    <property type="entry name" value="Periplasmic binding protein-like II"/>
    <property type="match status" value="1"/>
</dbReference>
<dbReference type="AlphaFoldDB" id="A0A501PF37"/>
<evidence type="ECO:0000256" key="2">
    <source>
        <dbReference type="ARBA" id="ARBA00023015"/>
    </source>
</evidence>
<dbReference type="GO" id="GO:0003700">
    <property type="term" value="F:DNA-binding transcription factor activity"/>
    <property type="evidence" value="ECO:0007669"/>
    <property type="project" value="InterPro"/>
</dbReference>
<dbReference type="EMBL" id="VFIY01000015">
    <property type="protein sequence ID" value="TPD59059.1"/>
    <property type="molecule type" value="Genomic_DNA"/>
</dbReference>
<keyword evidence="8" id="KW-1185">Reference proteome</keyword>
<organism evidence="7 8">
    <name type="scientific">Emcibacter nanhaiensis</name>
    <dbReference type="NCBI Taxonomy" id="1505037"/>
    <lineage>
        <taxon>Bacteria</taxon>
        <taxon>Pseudomonadati</taxon>
        <taxon>Pseudomonadota</taxon>
        <taxon>Alphaproteobacteria</taxon>
        <taxon>Emcibacterales</taxon>
        <taxon>Emcibacteraceae</taxon>
        <taxon>Emcibacter</taxon>
    </lineage>
</organism>
<dbReference type="Pfam" id="PF03466">
    <property type="entry name" value="LysR_substrate"/>
    <property type="match status" value="1"/>
</dbReference>
<dbReference type="GO" id="GO:0000976">
    <property type="term" value="F:transcription cis-regulatory region binding"/>
    <property type="evidence" value="ECO:0007669"/>
    <property type="project" value="TreeGrafter"/>
</dbReference>
<feature type="domain" description="HTH lysR-type" evidence="6">
    <location>
        <begin position="109"/>
        <end position="166"/>
    </location>
</feature>
<feature type="region of interest" description="Disordered" evidence="5">
    <location>
        <begin position="406"/>
        <end position="426"/>
    </location>
</feature>
<dbReference type="InterPro" id="IPR000847">
    <property type="entry name" value="LysR_HTH_N"/>
</dbReference>
<dbReference type="InterPro" id="IPR005119">
    <property type="entry name" value="LysR_subst-bd"/>
</dbReference>
<dbReference type="PROSITE" id="PS50931">
    <property type="entry name" value="HTH_LYSR"/>
    <property type="match status" value="2"/>
</dbReference>
<evidence type="ECO:0000313" key="7">
    <source>
        <dbReference type="EMBL" id="TPD59059.1"/>
    </source>
</evidence>
<dbReference type="SUPFAM" id="SSF46785">
    <property type="entry name" value="Winged helix' DNA-binding domain"/>
    <property type="match status" value="2"/>
</dbReference>
<dbReference type="InterPro" id="IPR036388">
    <property type="entry name" value="WH-like_DNA-bd_sf"/>
</dbReference>
<gene>
    <name evidence="7" type="ORF">FIV46_12555</name>
</gene>
<comment type="similarity">
    <text evidence="1">Belongs to the LysR transcriptional regulatory family.</text>
</comment>
<name>A0A501PF37_9PROT</name>
<protein>
    <submittedName>
        <fullName evidence="7">LysR family transcriptional regulator</fullName>
    </submittedName>
</protein>
<dbReference type="Pfam" id="PF00126">
    <property type="entry name" value="HTH_1"/>
    <property type="match status" value="2"/>
</dbReference>
<evidence type="ECO:0000256" key="5">
    <source>
        <dbReference type="SAM" id="MobiDB-lite"/>
    </source>
</evidence>
<evidence type="ECO:0000256" key="3">
    <source>
        <dbReference type="ARBA" id="ARBA00023125"/>
    </source>
</evidence>
<dbReference type="Proteomes" id="UP000319148">
    <property type="component" value="Unassembled WGS sequence"/>
</dbReference>
<accession>A0A501PF37</accession>
<dbReference type="Gene3D" id="3.40.190.10">
    <property type="entry name" value="Periplasmic binding protein-like II"/>
    <property type="match status" value="2"/>
</dbReference>
<dbReference type="RefSeq" id="WP_139941278.1">
    <property type="nucleotide sequence ID" value="NZ_JBHSYP010000002.1"/>
</dbReference>
<dbReference type="OrthoDB" id="7840053at2"/>
<dbReference type="Gene3D" id="1.10.10.10">
    <property type="entry name" value="Winged helix-like DNA-binding domain superfamily/Winged helix DNA-binding domain"/>
    <property type="match status" value="2"/>
</dbReference>
<dbReference type="PANTHER" id="PTHR30126:SF98">
    <property type="entry name" value="HTH-TYPE TRANSCRIPTIONAL ACTIVATOR BAUR"/>
    <property type="match status" value="1"/>
</dbReference>
<evidence type="ECO:0000256" key="4">
    <source>
        <dbReference type="ARBA" id="ARBA00023163"/>
    </source>
</evidence>
<evidence type="ECO:0000259" key="6">
    <source>
        <dbReference type="PROSITE" id="PS50931"/>
    </source>
</evidence>
<dbReference type="InterPro" id="IPR036390">
    <property type="entry name" value="WH_DNA-bd_sf"/>
</dbReference>
<comment type="caution">
    <text evidence="7">The sequence shown here is derived from an EMBL/GenBank/DDBJ whole genome shotgun (WGS) entry which is preliminary data.</text>
</comment>
<proteinExistence type="inferred from homology"/>
<keyword evidence="3" id="KW-0238">DNA-binding</keyword>
<keyword evidence="2" id="KW-0805">Transcription regulation</keyword>